<name>A0A5P8WJY4_9NOSO</name>
<organism evidence="1 2">
    <name type="scientific">Nostoc sphaeroides CCNUC1</name>
    <dbReference type="NCBI Taxonomy" id="2653204"/>
    <lineage>
        <taxon>Bacteria</taxon>
        <taxon>Bacillati</taxon>
        <taxon>Cyanobacteriota</taxon>
        <taxon>Cyanophyceae</taxon>
        <taxon>Nostocales</taxon>
        <taxon>Nostocaceae</taxon>
        <taxon>Nostoc</taxon>
    </lineage>
</organism>
<evidence type="ECO:0000313" key="1">
    <source>
        <dbReference type="EMBL" id="QFS52881.1"/>
    </source>
</evidence>
<keyword evidence="2" id="KW-1185">Reference proteome</keyword>
<protein>
    <submittedName>
        <fullName evidence="1">Uncharacterized protein</fullName>
    </submittedName>
</protein>
<dbReference type="AlphaFoldDB" id="A0A5P8WJY4"/>
<evidence type="ECO:0000313" key="2">
    <source>
        <dbReference type="Proteomes" id="UP000326678"/>
    </source>
</evidence>
<dbReference type="Proteomes" id="UP000326678">
    <property type="component" value="Chromosome pGXM05"/>
</dbReference>
<reference evidence="1 2" key="1">
    <citation type="submission" date="2019-10" db="EMBL/GenBank/DDBJ databases">
        <title>Genomic and transcriptomic insights into the perfect genentic adaptation of a filamentous nitrogen-fixing cyanobacterium to rice fields.</title>
        <authorList>
            <person name="Chen Z."/>
        </authorList>
    </citation>
    <scope>NUCLEOTIDE SEQUENCE [LARGE SCALE GENOMIC DNA]</scope>
    <source>
        <strain evidence="1">CCNUC1</strain>
    </source>
</reference>
<dbReference type="RefSeq" id="WP_152592967.1">
    <property type="nucleotide sequence ID" value="NZ_CP045232.1"/>
</dbReference>
<sequence length="79" mass="8636">MTYPNTGVPLLYVSLAGLHTPSFTSRSHDNNQRNNHFVNNYIVIGCGSSYKRFEQAYSRVNTANTSLYNSSAIAFGGAA</sequence>
<dbReference type="EMBL" id="CP045232">
    <property type="protein sequence ID" value="QFS52881.1"/>
    <property type="molecule type" value="Genomic_DNA"/>
</dbReference>
<gene>
    <name evidence="1" type="ORF">GXM_10145</name>
</gene>
<proteinExistence type="predicted"/>
<dbReference type="KEGG" id="nsh:GXM_10145"/>
<accession>A0A5P8WJY4</accession>